<sequence length="557" mass="61030">MSKAIFGAVSAVLLVAAVIGVVATVVSSNHKTDASEGDGSLTTTSKSVSAFCAKTDYQADCERTIGSAINGSSSPKEVIQASFQAAIDEIQAAFHLSNNVSLKANDPMNKAAFNICRQLLEDADEELNAAFSETHDLQGLARRTDDIKTWLSAVISYQQTCLDGITEPELQSTMKDGLSTATKVTSNAIAIVDELSSLLKSFKIPINITMGSRRLLVDEQGYPSWFSGHDRKLLAAQARGQLTPNVVVAKDGSGKFKTINDAVNAMPKDYSGRYVIYVKAGVYKENVIVGKDKVNVLMYGDGSRKTVVTGSKNYVDGVQTVDTATFAALGQGFIAKSMGFSNTAGAEKHQAVALRVQSDMSAFFNCRMDAYQDTLYVQAHRQFYRNCVVSGTIDFIFGDSSTILQNCLLVMRRPMDNQQNILTAHGRSQAKETTALVIQNCRIVPDKSLFPERLKFRNYLGRPWKAYSRTIVMESTIGDLIQPEGWMPWDGANFLDTLYYAEYNNRGPGAGTSGRVNWPGYHVIGRTEAQKYTVESLIQGSKWIKFSNIRYFGGLKF</sequence>
<dbReference type="PANTHER" id="PTHR31707">
    <property type="entry name" value="PECTINESTERASE"/>
    <property type="match status" value="1"/>
</dbReference>
<dbReference type="KEGG" id="mus:103999194"/>
<dbReference type="InterPro" id="IPR035513">
    <property type="entry name" value="Invertase/methylesterase_inhib"/>
</dbReference>
<evidence type="ECO:0000256" key="5">
    <source>
        <dbReference type="ARBA" id="ARBA00022801"/>
    </source>
</evidence>
<dbReference type="UniPathway" id="UPA00545">
    <property type="reaction ID" value="UER00823"/>
</dbReference>
<dbReference type="InterPro" id="IPR000070">
    <property type="entry name" value="Pectinesterase_cat"/>
</dbReference>
<keyword evidence="16" id="KW-1185">Reference proteome</keyword>
<keyword evidence="5 12" id="KW-0378">Hydrolase</keyword>
<evidence type="ECO:0000256" key="10">
    <source>
        <dbReference type="ARBA" id="ARBA00057335"/>
    </source>
</evidence>
<comment type="catalytic activity">
    <reaction evidence="9 12">
        <text>[(1-&gt;4)-alpha-D-galacturonosyl methyl ester](n) + n H2O = [(1-&gt;4)-alpha-D-galacturonosyl](n) + n methanol + n H(+)</text>
        <dbReference type="Rhea" id="RHEA:22380"/>
        <dbReference type="Rhea" id="RHEA-COMP:14570"/>
        <dbReference type="Rhea" id="RHEA-COMP:14573"/>
        <dbReference type="ChEBI" id="CHEBI:15377"/>
        <dbReference type="ChEBI" id="CHEBI:15378"/>
        <dbReference type="ChEBI" id="CHEBI:17790"/>
        <dbReference type="ChEBI" id="CHEBI:140522"/>
        <dbReference type="ChEBI" id="CHEBI:140523"/>
        <dbReference type="EC" id="3.1.1.11"/>
    </reaction>
</comment>
<dbReference type="SMR" id="A0A804KPI2"/>
<evidence type="ECO:0000313" key="16">
    <source>
        <dbReference type="Proteomes" id="UP000012960"/>
    </source>
</evidence>
<evidence type="ECO:0000256" key="2">
    <source>
        <dbReference type="ARBA" id="ARBA00006027"/>
    </source>
</evidence>
<feature type="chain" id="PRO_5033959905" description="Pectinesterase" evidence="12">
    <location>
        <begin position="24"/>
        <end position="557"/>
    </location>
</feature>
<evidence type="ECO:0000256" key="7">
    <source>
        <dbReference type="ARBA" id="ARBA00023157"/>
    </source>
</evidence>
<evidence type="ECO:0000256" key="6">
    <source>
        <dbReference type="ARBA" id="ARBA00023085"/>
    </source>
</evidence>
<keyword evidence="12" id="KW-0732">Signal</keyword>
<dbReference type="CDD" id="cd15798">
    <property type="entry name" value="PMEI-like_3"/>
    <property type="match status" value="1"/>
</dbReference>
<evidence type="ECO:0000256" key="8">
    <source>
        <dbReference type="ARBA" id="ARBA00023180"/>
    </source>
</evidence>
<reference evidence="15" key="2">
    <citation type="submission" date="2021-05" db="UniProtKB">
        <authorList>
            <consortium name="EnsemblPlants"/>
        </authorList>
    </citation>
    <scope>IDENTIFICATION</scope>
    <source>
        <strain evidence="15">subsp. malaccensis</strain>
    </source>
</reference>
<dbReference type="PROSITE" id="PS00503">
    <property type="entry name" value="PECTINESTERASE_2"/>
    <property type="match status" value="1"/>
</dbReference>
<dbReference type="Gene3D" id="1.20.140.40">
    <property type="entry name" value="Invertase/pectin methylesterase inhibitor family protein"/>
    <property type="match status" value="1"/>
</dbReference>
<dbReference type="SUPFAM" id="SSF51126">
    <property type="entry name" value="Pectin lyase-like"/>
    <property type="match status" value="1"/>
</dbReference>
<feature type="active site" evidence="11">
    <location>
        <position position="394"/>
    </location>
</feature>
<dbReference type="NCBIfam" id="TIGR01614">
    <property type="entry name" value="PME_inhib"/>
    <property type="match status" value="1"/>
</dbReference>
<dbReference type="Pfam" id="PF01095">
    <property type="entry name" value="Pectinesterase"/>
    <property type="match status" value="1"/>
</dbReference>
<evidence type="ECO:0000256" key="1">
    <source>
        <dbReference type="ARBA" id="ARBA00005184"/>
    </source>
</evidence>
<evidence type="ECO:0000259" key="13">
    <source>
        <dbReference type="SMART" id="SM00856"/>
    </source>
</evidence>
<evidence type="ECO:0000313" key="15">
    <source>
        <dbReference type="EnsemblPlants" id="Ma09_p28080.1"/>
    </source>
</evidence>
<dbReference type="GO" id="GO:0046910">
    <property type="term" value="F:pectinesterase inhibitor activity"/>
    <property type="evidence" value="ECO:0000318"/>
    <property type="project" value="GO_Central"/>
</dbReference>
<dbReference type="AlphaFoldDB" id="A0A804KPI2"/>
<comment type="similarity">
    <text evidence="3">In the C-terminal section; belongs to the pectinesterase family.</text>
</comment>
<gene>
    <name evidence="14" type="ORF">GSMUA_246770.1</name>
</gene>
<dbReference type="OrthoDB" id="2019149at2759"/>
<comment type="similarity">
    <text evidence="2">In the N-terminal section; belongs to the PMEI family.</text>
</comment>
<dbReference type="GO" id="GO:0030599">
    <property type="term" value="F:pectinesterase activity"/>
    <property type="evidence" value="ECO:0000318"/>
    <property type="project" value="GO_Central"/>
</dbReference>
<evidence type="ECO:0000256" key="4">
    <source>
        <dbReference type="ARBA" id="ARBA00013229"/>
    </source>
</evidence>
<comment type="pathway">
    <text evidence="1 12">Glycan metabolism; pectin degradation; 2-dehydro-3-deoxy-D-gluconate from pectin: step 1/5.</text>
</comment>
<proteinExistence type="inferred from homology"/>
<dbReference type="OMA" id="KVNVLMY"/>
<reference evidence="14" key="1">
    <citation type="submission" date="2021-03" db="EMBL/GenBank/DDBJ databases">
        <authorList>
            <consortium name="Genoscope - CEA"/>
            <person name="William W."/>
        </authorList>
    </citation>
    <scope>NUCLEOTIDE SEQUENCE</scope>
    <source>
        <strain evidence="14">Doubled-haploid Pahang</strain>
    </source>
</reference>
<feature type="signal peptide" evidence="12">
    <location>
        <begin position="1"/>
        <end position="23"/>
    </location>
</feature>
<evidence type="ECO:0000313" key="14">
    <source>
        <dbReference type="EMBL" id="CAG1836708.1"/>
    </source>
</evidence>
<dbReference type="GO" id="GO:0042545">
    <property type="term" value="P:cell wall modification"/>
    <property type="evidence" value="ECO:0007669"/>
    <property type="project" value="UniProtKB-UniRule"/>
</dbReference>
<comment type="function">
    <text evidence="10">Acts in the modification of cell walls via demethylesterification of cell wall pectin.</text>
</comment>
<dbReference type="Pfam" id="PF04043">
    <property type="entry name" value="PMEI"/>
    <property type="match status" value="1"/>
</dbReference>
<keyword evidence="8" id="KW-0325">Glycoprotein</keyword>
<dbReference type="SMART" id="SM00856">
    <property type="entry name" value="PMEI"/>
    <property type="match status" value="1"/>
</dbReference>
<organism evidence="15 16">
    <name type="scientific">Musa acuminata subsp. malaccensis</name>
    <name type="common">Wild banana</name>
    <name type="synonym">Musa malaccensis</name>
    <dbReference type="NCBI Taxonomy" id="214687"/>
    <lineage>
        <taxon>Eukaryota</taxon>
        <taxon>Viridiplantae</taxon>
        <taxon>Streptophyta</taxon>
        <taxon>Embryophyta</taxon>
        <taxon>Tracheophyta</taxon>
        <taxon>Spermatophyta</taxon>
        <taxon>Magnoliopsida</taxon>
        <taxon>Liliopsida</taxon>
        <taxon>Zingiberales</taxon>
        <taxon>Musaceae</taxon>
        <taxon>Musa</taxon>
    </lineage>
</organism>
<keyword evidence="6 12" id="KW-0063">Aspartyl esterase</keyword>
<dbReference type="GO" id="GO:0045490">
    <property type="term" value="P:pectin catabolic process"/>
    <property type="evidence" value="ECO:0007669"/>
    <property type="project" value="UniProtKB-UniRule"/>
</dbReference>
<evidence type="ECO:0000256" key="3">
    <source>
        <dbReference type="ARBA" id="ARBA00007786"/>
    </source>
</evidence>
<dbReference type="Proteomes" id="UP000012960">
    <property type="component" value="Unplaced"/>
</dbReference>
<dbReference type="FunFam" id="1.20.140.40:FF:000001">
    <property type="entry name" value="Pectinesterase"/>
    <property type="match status" value="1"/>
</dbReference>
<dbReference type="EMBL" id="HG996474">
    <property type="protein sequence ID" value="CAG1836708.1"/>
    <property type="molecule type" value="Genomic_DNA"/>
</dbReference>
<keyword evidence="7" id="KW-1015">Disulfide bond</keyword>
<dbReference type="InterPro" id="IPR006501">
    <property type="entry name" value="Pectinesterase_inhib_dom"/>
</dbReference>
<evidence type="ECO:0000256" key="9">
    <source>
        <dbReference type="ARBA" id="ARBA00047928"/>
    </source>
</evidence>
<dbReference type="InParanoid" id="A0A804KPI2"/>
<dbReference type="FunCoup" id="A0A804KPI2">
    <property type="interactions" value="97"/>
</dbReference>
<dbReference type="SUPFAM" id="SSF101148">
    <property type="entry name" value="Plant invertase/pectin methylesterase inhibitor"/>
    <property type="match status" value="1"/>
</dbReference>
<dbReference type="EC" id="3.1.1.11" evidence="4 12"/>
<dbReference type="FunFam" id="2.160.20.10:FF:000001">
    <property type="entry name" value="Pectinesterase"/>
    <property type="match status" value="1"/>
</dbReference>
<evidence type="ECO:0000256" key="11">
    <source>
        <dbReference type="PROSITE-ProRule" id="PRU10040"/>
    </source>
</evidence>
<dbReference type="EnsemblPlants" id="Ma09_t28080.1">
    <property type="protein sequence ID" value="Ma09_p28080.1"/>
    <property type="gene ID" value="Ma09_g28080"/>
</dbReference>
<dbReference type="Gramene" id="Ma09_t28080.1">
    <property type="protein sequence ID" value="Ma09_p28080.1"/>
    <property type="gene ID" value="Ma09_g28080"/>
</dbReference>
<dbReference type="InterPro" id="IPR033131">
    <property type="entry name" value="Pectinesterase_Asp_AS"/>
</dbReference>
<name>A0A804KPI2_MUSAM</name>
<feature type="domain" description="Pectinesterase inhibitor" evidence="13">
    <location>
        <begin position="43"/>
        <end position="191"/>
    </location>
</feature>
<evidence type="ECO:0000256" key="12">
    <source>
        <dbReference type="RuleBase" id="RU000589"/>
    </source>
</evidence>
<dbReference type="InterPro" id="IPR012334">
    <property type="entry name" value="Pectin_lyas_fold"/>
</dbReference>
<dbReference type="InterPro" id="IPR011050">
    <property type="entry name" value="Pectin_lyase_fold/virulence"/>
</dbReference>
<protein>
    <recommendedName>
        <fullName evidence="4 12">Pectinesterase</fullName>
        <ecNumber evidence="4 12">3.1.1.11</ecNumber>
    </recommendedName>
</protein>
<dbReference type="Gene3D" id="2.160.20.10">
    <property type="entry name" value="Single-stranded right-handed beta-helix, Pectin lyase-like"/>
    <property type="match status" value="1"/>
</dbReference>
<accession>A0A804KPI2</accession>